<proteinExistence type="predicted"/>
<accession>A0ABY1QFZ3</accession>
<evidence type="ECO:0000313" key="2">
    <source>
        <dbReference type="EMBL" id="SMP69505.1"/>
    </source>
</evidence>
<dbReference type="Proteomes" id="UP001158049">
    <property type="component" value="Unassembled WGS sequence"/>
</dbReference>
<dbReference type="RefSeq" id="WP_283443673.1">
    <property type="nucleotide sequence ID" value="NZ_FXUL01000015.1"/>
</dbReference>
<dbReference type="NCBIfam" id="TIGR03016">
    <property type="entry name" value="pepcterm_hypo_1"/>
    <property type="match status" value="1"/>
</dbReference>
<evidence type="ECO:0000256" key="1">
    <source>
        <dbReference type="SAM" id="SignalP"/>
    </source>
</evidence>
<name>A0ABY1QFZ3_9BURK</name>
<dbReference type="EMBL" id="FXUL01000015">
    <property type="protein sequence ID" value="SMP69505.1"/>
    <property type="molecule type" value="Genomic_DNA"/>
</dbReference>
<gene>
    <name evidence="2" type="ORF">SAMN06295970_11547</name>
</gene>
<protein>
    <submittedName>
        <fullName evidence="2">Uncharacterized protein, PEP-CTERM system associated</fullName>
    </submittedName>
</protein>
<comment type="caution">
    <text evidence="2">The sequence shown here is derived from an EMBL/GenBank/DDBJ whole genome shotgun (WGS) entry which is preliminary data.</text>
</comment>
<sequence length="513" mass="56028">MARGKASIRLRPLALAALSLLGAQAAPALAAEWRFTPELTLRETYSDNYNLAPSGSEQSGFVTEIAPGFTVTGQGRRAQFRATYQGRSVNYSGGRGSNFQNYLDSSGRAELVDDFMFIDGTANISNVSTSAFGPQALDSTYATGNRSEVRSYSISPYIRKRFGSDARGELRYTHQGVSSDTGGFANYNSDRLNGSLSSGESYRSLGWDVSGSTQQSRYSDVDSVRSDYVNGTLRYRLTEQFSLTGSAGYERYTYQTLGDAPSGPSWSVGFDWKPSSRTSLAATAGRRFYGSAYTLNGTHRSRYTTWNISYNEDITSQQEQFANSGSVSTSSFLNQAFLANIPDPVARSQAVDAFIRATNLPATLANGNQGLSNRFFLQKRLQASVAYTGGKSTAVLSAYDTLRKPQSENNSNSGFGNGNLLFSDETRQRGVSGLYSLRLSTLSTMNLNAQYYRTTSLLSNITDDNKLVTLGLSHQFSSRTSGTVELRRYQGSFNQTGNDFTENAISAYLSMRL</sequence>
<keyword evidence="3" id="KW-1185">Reference proteome</keyword>
<keyword evidence="1" id="KW-0732">Signal</keyword>
<feature type="signal peptide" evidence="1">
    <location>
        <begin position="1"/>
        <end position="30"/>
    </location>
</feature>
<organism evidence="2 3">
    <name type="scientific">Noviherbaspirillum suwonense</name>
    <dbReference type="NCBI Taxonomy" id="1224511"/>
    <lineage>
        <taxon>Bacteria</taxon>
        <taxon>Pseudomonadati</taxon>
        <taxon>Pseudomonadota</taxon>
        <taxon>Betaproteobacteria</taxon>
        <taxon>Burkholderiales</taxon>
        <taxon>Oxalobacteraceae</taxon>
        <taxon>Noviherbaspirillum</taxon>
    </lineage>
</organism>
<reference evidence="2 3" key="1">
    <citation type="submission" date="2017-05" db="EMBL/GenBank/DDBJ databases">
        <authorList>
            <person name="Varghese N."/>
            <person name="Submissions S."/>
        </authorList>
    </citation>
    <scope>NUCLEOTIDE SEQUENCE [LARGE SCALE GENOMIC DNA]</scope>
    <source>
        <strain evidence="2 3">DSM 26001</strain>
    </source>
</reference>
<feature type="chain" id="PRO_5046013734" evidence="1">
    <location>
        <begin position="31"/>
        <end position="513"/>
    </location>
</feature>
<evidence type="ECO:0000313" key="3">
    <source>
        <dbReference type="Proteomes" id="UP001158049"/>
    </source>
</evidence>
<dbReference type="InterPro" id="IPR017467">
    <property type="entry name" value="CHP03016_PEP-CTERM"/>
</dbReference>